<dbReference type="Pfam" id="PF00270">
    <property type="entry name" value="DEAD"/>
    <property type="match status" value="2"/>
</dbReference>
<dbReference type="FunFam" id="1.10.10.10:FF:000024">
    <property type="entry name" value="U5 small nuclear ribonucleoprotein helicase"/>
    <property type="match status" value="1"/>
</dbReference>
<dbReference type="RefSeq" id="XP_001746640.1">
    <property type="nucleotide sequence ID" value="XM_001746588.1"/>
</dbReference>
<evidence type="ECO:0000256" key="5">
    <source>
        <dbReference type="ARBA" id="ARBA00022840"/>
    </source>
</evidence>
<dbReference type="PANTHER" id="PTHR47961:SF13">
    <property type="entry name" value="ACTIVATING SIGNAL COINTEGRATOR 1 COMPLEX SUBUNIT 3"/>
    <property type="match status" value="1"/>
</dbReference>
<dbReference type="Proteomes" id="UP000001357">
    <property type="component" value="Unassembled WGS sequence"/>
</dbReference>
<feature type="compositionally biased region" description="Low complexity" evidence="6">
    <location>
        <begin position="120"/>
        <end position="158"/>
    </location>
</feature>
<dbReference type="FunFam" id="3.40.50.300:FF:000062">
    <property type="entry name" value="U5 small nuclear ribonucleoprotein helicase"/>
    <property type="match status" value="1"/>
</dbReference>
<dbReference type="OMA" id="SKFEDIG"/>
<dbReference type="GO" id="GO:0006397">
    <property type="term" value="P:mRNA processing"/>
    <property type="evidence" value="ECO:0007669"/>
    <property type="project" value="UniProtKB-ARBA"/>
</dbReference>
<evidence type="ECO:0000256" key="2">
    <source>
        <dbReference type="ARBA" id="ARBA00022741"/>
    </source>
</evidence>
<accession>A9V218</accession>
<dbReference type="InterPro" id="IPR050474">
    <property type="entry name" value="Hel308_SKI2-like"/>
</dbReference>
<dbReference type="SUPFAM" id="SSF158702">
    <property type="entry name" value="Sec63 N-terminal domain-like"/>
    <property type="match status" value="1"/>
</dbReference>
<keyword evidence="10" id="KW-1185">Reference proteome</keyword>
<feature type="non-terminal residue" evidence="9">
    <location>
        <position position="1507"/>
    </location>
</feature>
<dbReference type="STRING" id="81824.A9V218"/>
<protein>
    <recommendedName>
        <fullName evidence="11">Activating signal cointegrator 1 complex subunit 3</fullName>
    </recommendedName>
</protein>
<proteinExistence type="predicted"/>
<dbReference type="Pfam" id="PF18149">
    <property type="entry name" value="Helicase_PWI"/>
    <property type="match status" value="1"/>
</dbReference>
<keyword evidence="2" id="KW-0547">Nucleotide-binding</keyword>
<dbReference type="SMART" id="SM00382">
    <property type="entry name" value="AAA"/>
    <property type="match status" value="2"/>
</dbReference>
<dbReference type="CDD" id="cd18020">
    <property type="entry name" value="DEXHc_ASCC3_1"/>
    <property type="match status" value="1"/>
</dbReference>
<feature type="domain" description="Helicase C-terminal" evidence="8">
    <location>
        <begin position="644"/>
        <end position="843"/>
    </location>
</feature>
<dbReference type="SMART" id="SM00487">
    <property type="entry name" value="DEXDc"/>
    <property type="match status" value="2"/>
</dbReference>
<dbReference type="InterPro" id="IPR011545">
    <property type="entry name" value="DEAD/DEAH_box_helicase_dom"/>
</dbReference>
<organism evidence="9 10">
    <name type="scientific">Monosiga brevicollis</name>
    <name type="common">Choanoflagellate</name>
    <dbReference type="NCBI Taxonomy" id="81824"/>
    <lineage>
        <taxon>Eukaryota</taxon>
        <taxon>Choanoflagellata</taxon>
        <taxon>Craspedida</taxon>
        <taxon>Salpingoecidae</taxon>
        <taxon>Monosiga</taxon>
    </lineage>
</organism>
<dbReference type="SUPFAM" id="SSF52540">
    <property type="entry name" value="P-loop containing nucleoside triphosphate hydrolases"/>
    <property type="match status" value="3"/>
</dbReference>
<dbReference type="PANTHER" id="PTHR47961">
    <property type="entry name" value="DNA POLYMERASE THETA, PUTATIVE (AFU_ORTHOLOGUE AFUA_1G05260)-RELATED"/>
    <property type="match status" value="1"/>
</dbReference>
<reference evidence="9 10" key="1">
    <citation type="journal article" date="2008" name="Nature">
        <title>The genome of the choanoflagellate Monosiga brevicollis and the origin of metazoans.</title>
        <authorList>
            <consortium name="JGI Sequencing"/>
            <person name="King N."/>
            <person name="Westbrook M.J."/>
            <person name="Young S.L."/>
            <person name="Kuo A."/>
            <person name="Abedin M."/>
            <person name="Chapman J."/>
            <person name="Fairclough S."/>
            <person name="Hellsten U."/>
            <person name="Isogai Y."/>
            <person name="Letunic I."/>
            <person name="Marr M."/>
            <person name="Pincus D."/>
            <person name="Putnam N."/>
            <person name="Rokas A."/>
            <person name="Wright K.J."/>
            <person name="Zuzow R."/>
            <person name="Dirks W."/>
            <person name="Good M."/>
            <person name="Goodstein D."/>
            <person name="Lemons D."/>
            <person name="Li W."/>
            <person name="Lyons J.B."/>
            <person name="Morris A."/>
            <person name="Nichols S."/>
            <person name="Richter D.J."/>
            <person name="Salamov A."/>
            <person name="Bork P."/>
            <person name="Lim W.A."/>
            <person name="Manning G."/>
            <person name="Miller W.T."/>
            <person name="McGinnis W."/>
            <person name="Shapiro H."/>
            <person name="Tjian R."/>
            <person name="Grigoriev I.V."/>
            <person name="Rokhsar D."/>
        </authorList>
    </citation>
    <scope>NUCLEOTIDE SEQUENCE [LARGE SCALE GENOMIC DNA]</scope>
    <source>
        <strain evidence="10">MX1 / ATCC 50154</strain>
    </source>
</reference>
<dbReference type="FunFam" id="2.60.40.150:FF:000004">
    <property type="entry name" value="RNA helicase, activating signal cointegrator 1"/>
    <property type="match status" value="1"/>
</dbReference>
<dbReference type="InterPro" id="IPR041094">
    <property type="entry name" value="Brr2_helicase_PWI"/>
</dbReference>
<dbReference type="GO" id="GO:0004386">
    <property type="term" value="F:helicase activity"/>
    <property type="evidence" value="ECO:0007669"/>
    <property type="project" value="UniProtKB-KW"/>
</dbReference>
<evidence type="ECO:0000259" key="7">
    <source>
        <dbReference type="PROSITE" id="PS51192"/>
    </source>
</evidence>
<evidence type="ECO:0000313" key="9">
    <source>
        <dbReference type="EMBL" id="EDQ88536.1"/>
    </source>
</evidence>
<dbReference type="InterPro" id="IPR003593">
    <property type="entry name" value="AAA+_ATPase"/>
</dbReference>
<feature type="domain" description="Helicase ATP-binding" evidence="7">
    <location>
        <begin position="1282"/>
        <end position="1457"/>
    </location>
</feature>
<dbReference type="Gene3D" id="1.10.150.20">
    <property type="entry name" value="5' to 3' exonuclease, C-terminal subdomain"/>
    <property type="match status" value="1"/>
</dbReference>
<dbReference type="GO" id="GO:0016787">
    <property type="term" value="F:hydrolase activity"/>
    <property type="evidence" value="ECO:0007669"/>
    <property type="project" value="UniProtKB-KW"/>
</dbReference>
<feature type="region of interest" description="Disordered" evidence="6">
    <location>
        <begin position="96"/>
        <end position="158"/>
    </location>
</feature>
<dbReference type="FunFam" id="3.40.50.300:FF:000198">
    <property type="entry name" value="Activating signal cointegrator 1 complex subunit"/>
    <property type="match status" value="1"/>
</dbReference>
<feature type="domain" description="Helicase ATP-binding" evidence="7">
    <location>
        <begin position="426"/>
        <end position="609"/>
    </location>
</feature>
<dbReference type="SUPFAM" id="SSF46785">
    <property type="entry name" value="Winged helix' DNA-binding domain"/>
    <property type="match status" value="1"/>
</dbReference>
<dbReference type="EMBL" id="CH991554">
    <property type="protein sequence ID" value="EDQ88536.1"/>
    <property type="molecule type" value="Genomic_DNA"/>
</dbReference>
<dbReference type="FunFam" id="3.40.50.300:FF:000102">
    <property type="entry name" value="RNA helicase, activating signal cointegrator 1"/>
    <property type="match status" value="1"/>
</dbReference>
<dbReference type="Gene3D" id="1.10.10.10">
    <property type="entry name" value="Winged helix-like DNA-binding domain superfamily/Winged helix DNA-binding domain"/>
    <property type="match status" value="1"/>
</dbReference>
<dbReference type="InterPro" id="IPR001650">
    <property type="entry name" value="Helicase_C-like"/>
</dbReference>
<dbReference type="Pfam" id="PF02889">
    <property type="entry name" value="Sec63"/>
    <property type="match status" value="1"/>
</dbReference>
<dbReference type="GeneID" id="5891935"/>
<dbReference type="FunFam" id="1.10.3380.10:FF:000001">
    <property type="entry name" value="U5 small nuclear ribonucleoprotein helicase"/>
    <property type="match status" value="1"/>
</dbReference>
<evidence type="ECO:0000256" key="3">
    <source>
        <dbReference type="ARBA" id="ARBA00022801"/>
    </source>
</evidence>
<name>A9V218_MONBE</name>
<dbReference type="CDD" id="cd18022">
    <property type="entry name" value="DEXHc_ASCC3_2"/>
    <property type="match status" value="1"/>
</dbReference>
<dbReference type="InterPro" id="IPR035892">
    <property type="entry name" value="C2_domain_sf"/>
</dbReference>
<dbReference type="SMART" id="SM00973">
    <property type="entry name" value="Sec63"/>
    <property type="match status" value="1"/>
</dbReference>
<keyword evidence="3" id="KW-0378">Hydrolase</keyword>
<dbReference type="Pfam" id="PF00271">
    <property type="entry name" value="Helicase_C"/>
    <property type="match status" value="1"/>
</dbReference>
<dbReference type="Gene3D" id="1.10.3380.10">
    <property type="entry name" value="Sec63 N-terminal domain-like domain"/>
    <property type="match status" value="1"/>
</dbReference>
<dbReference type="FunCoup" id="A9V218">
    <property type="interactions" value="1286"/>
</dbReference>
<evidence type="ECO:0000313" key="10">
    <source>
        <dbReference type="Proteomes" id="UP000001357"/>
    </source>
</evidence>
<dbReference type="InterPro" id="IPR036388">
    <property type="entry name" value="WH-like_DNA-bd_sf"/>
</dbReference>
<evidence type="ECO:0000256" key="4">
    <source>
        <dbReference type="ARBA" id="ARBA00022806"/>
    </source>
</evidence>
<dbReference type="CDD" id="cd18795">
    <property type="entry name" value="SF2_C_Ski2"/>
    <property type="match status" value="1"/>
</dbReference>
<dbReference type="Gene3D" id="2.60.40.150">
    <property type="entry name" value="C2 domain"/>
    <property type="match status" value="1"/>
</dbReference>
<dbReference type="Pfam" id="PF23445">
    <property type="entry name" value="WHD_SNRNP200"/>
    <property type="match status" value="1"/>
</dbReference>
<dbReference type="GO" id="GO:0005524">
    <property type="term" value="F:ATP binding"/>
    <property type="evidence" value="ECO:0007669"/>
    <property type="project" value="UniProtKB-KW"/>
</dbReference>
<dbReference type="InterPro" id="IPR004179">
    <property type="entry name" value="Sec63-dom"/>
</dbReference>
<evidence type="ECO:0000256" key="1">
    <source>
        <dbReference type="ARBA" id="ARBA00022737"/>
    </source>
</evidence>
<evidence type="ECO:0000256" key="6">
    <source>
        <dbReference type="SAM" id="MobiDB-lite"/>
    </source>
</evidence>
<dbReference type="Gene3D" id="3.40.50.300">
    <property type="entry name" value="P-loop containing nucleotide triphosphate hydrolases"/>
    <property type="match status" value="4"/>
</dbReference>
<dbReference type="InterPro" id="IPR036390">
    <property type="entry name" value="WH_DNA-bd_sf"/>
</dbReference>
<dbReference type="InterPro" id="IPR027417">
    <property type="entry name" value="P-loop_NTPase"/>
</dbReference>
<dbReference type="eggNOG" id="KOG0952">
    <property type="taxonomic scope" value="Eukaryota"/>
</dbReference>
<dbReference type="InterPro" id="IPR057842">
    <property type="entry name" value="WH_MER3"/>
</dbReference>
<dbReference type="PROSITE" id="PS51194">
    <property type="entry name" value="HELICASE_CTER"/>
    <property type="match status" value="1"/>
</dbReference>
<dbReference type="PROSITE" id="PS51192">
    <property type="entry name" value="HELICASE_ATP_BIND_1"/>
    <property type="match status" value="2"/>
</dbReference>
<keyword evidence="5" id="KW-0067">ATP-binding</keyword>
<evidence type="ECO:0008006" key="11">
    <source>
        <dbReference type="Google" id="ProtNLM"/>
    </source>
</evidence>
<keyword evidence="1" id="KW-0677">Repeat</keyword>
<dbReference type="InterPro" id="IPR014001">
    <property type="entry name" value="Helicase_ATP-bd"/>
</dbReference>
<gene>
    <name evidence="9" type="ORF">MONBRDRAFT_26326</name>
</gene>
<dbReference type="KEGG" id="mbr:MONBRDRAFT_26326"/>
<dbReference type="SMART" id="SM00490">
    <property type="entry name" value="HELICc"/>
    <property type="match status" value="1"/>
</dbReference>
<keyword evidence="4" id="KW-0347">Helicase</keyword>
<dbReference type="InParanoid" id="A9V218"/>
<dbReference type="GO" id="GO:0003676">
    <property type="term" value="F:nucleic acid binding"/>
    <property type="evidence" value="ECO:0007669"/>
    <property type="project" value="InterPro"/>
</dbReference>
<evidence type="ECO:0000259" key="8">
    <source>
        <dbReference type="PROSITE" id="PS51194"/>
    </source>
</evidence>
<sequence length="1507" mass="168177">MEQRAARKLATSALPAADHATITACLTVLHELADADAAALDQADEEGGSIPLPAPNKDVHEPSSSLSRRIFGAGVKLDTPIPISLDDLLRRAEANRVRHRRTAATANASAPTKRREPRTTPSHGSGHSAASAQSAAAAAPRARPTSTTTAAAAAGPPSGQHGDGWLLAACLEAFNPDVNLAQQIAASVLTELRSTKSDDEMQFQLINLLGVERFDLIAEILQHRREIAAAPLTGQVRSGASVAGNASAPRAQPSIVSSITVQTAAEKKELKELRKQEKRLAKVAAKQRNAVDESAMSDEDRLAALLGYRPEDALEVRRAALDRAAQQPIFTAAAQAPRAEKYPFVFDSKQDIQVASAYIQGSKLMLPANTIREQDGRREEVTIPPPERRPPMTSERRIRVDELNPIGRLAFQGFEALNRIQSIVYETAYKTNENLLVCAPTGAGKTNIAMLSILRAVEQHVEQGVIQKDKFKMVYVAPMKALAAEMTASFAKRLAPLNLSVKELTGDMQLSKAEIMATNMLVVTPEKWDVVTRKSTGDAALSQLVRLLIIDEVHLLHDERGPVIESLVARTLRLVESSQSMIRIVGLSATLPNYVDVAAFLRVNPYKGLFHFDGGFRPVPLQTTFIGVKAKNRFKAANDMDECCFEKVLENVERGEQVMIFVHARNATFTTASKMVELAQGQGVSSVFDCSDAGVEYESAKKAIMNSRNKQLKELFSKGFAIHHAGMMRSDRNLVEKYFAKKLIKVLCCTATLAWGVNLPAHAVVIKGTQLYDAQQGNFVDLGILDVQQIFGRAGRPQFDSYGEAYLITSHDKLSHYLSRIMNQKPIESNFKTRINDNLNAEVALGTVTTVEEAIEWLSYSYLFVRMRRNPMAYGITPTQRQDPTLRQVREEIIIASARCLDDARMIRFQEAAGFLNSTDMGRIASHFYIRVESIETFNELNKNVMTEADILAMVSRSQEFEQIKSRDEEMDELKLLLDDACVLHPVKGGIENTYGKVNILLQAYISQAPIYSFSLISDMNYVAQNAGRILRALFEMAVRQNRGTMASTLLRLCKCVDRRQWYGLNSPLRQLDHYLKPEVLYKIESRNLTVDDLREMDKSEIADYLRSPAIAERVQRAAWMIPSIDLEVNLRPITRTVVQVTLTITPAFEWNMKYHGGSQHFWIMVEDPATEHLYHSELFALHADKCRSRNPEDRVQSLSFTIPIFEPLPPQYYVRAISDHWLGSETVEPVTFKHLILPELHPPHTDLLDLQPLSKAAFNDPRIEDLYRFTHFNPVQTQVFHTVYHTDHNVLLGAPTGSGKTVVAELALYRLFREHPGKKAVYIAPLKALVRERMDDWQIRLQQKLGRRVVELTGDVTPDARAIERADVIVTTPEKWDGISRSWQNRDYVRKVTLVIIDEIHLLGGDRGPVIEVIVSRTNYISAHTSHKVRIVGLSTALANAHDLANWLGITRAGLFNFKPSVRPVPLTKHIQGYPGKHYCPRMATMNKPTYAAIRTHSPEKPVLVF</sequence>
<feature type="region of interest" description="Disordered" evidence="6">
    <location>
        <begin position="40"/>
        <end position="65"/>
    </location>
</feature>